<dbReference type="GO" id="GO:0008289">
    <property type="term" value="F:lipid binding"/>
    <property type="evidence" value="ECO:0007669"/>
    <property type="project" value="InterPro"/>
</dbReference>
<comment type="similarity">
    <text evidence="1">Belongs to the calycin superfamily. Fatty-acid binding protein (FABP) family.</text>
</comment>
<dbReference type="SUPFAM" id="SSF50814">
    <property type="entry name" value="Lipocalins"/>
    <property type="match status" value="1"/>
</dbReference>
<organism evidence="2 3">
    <name type="scientific">Latimeria chalumnae</name>
    <name type="common">Coelacanth</name>
    <dbReference type="NCBI Taxonomy" id="7897"/>
    <lineage>
        <taxon>Eukaryota</taxon>
        <taxon>Metazoa</taxon>
        <taxon>Chordata</taxon>
        <taxon>Craniata</taxon>
        <taxon>Vertebrata</taxon>
        <taxon>Euteleostomi</taxon>
        <taxon>Coelacanthiformes</taxon>
        <taxon>Coelacanthidae</taxon>
        <taxon>Latimeria</taxon>
    </lineage>
</organism>
<dbReference type="InterPro" id="IPR031259">
    <property type="entry name" value="ILBP"/>
</dbReference>
<dbReference type="AlphaFoldDB" id="H3B8K2"/>
<dbReference type="Ensembl" id="ENSLACT00000018355.1">
    <property type="protein sequence ID" value="ENSLACP00000018223.1"/>
    <property type="gene ID" value="ENSLACG00000016052.1"/>
</dbReference>
<dbReference type="HOGENOM" id="CLU_113772_4_1_1"/>
<dbReference type="eggNOG" id="KOG4015">
    <property type="taxonomic scope" value="Eukaryota"/>
</dbReference>
<dbReference type="RefSeq" id="XP_005988821.1">
    <property type="nucleotide sequence ID" value="XM_005988759.3"/>
</dbReference>
<dbReference type="Pfam" id="PF14651">
    <property type="entry name" value="Lipocalin_7"/>
    <property type="match status" value="1"/>
</dbReference>
<dbReference type="Bgee" id="ENSLACG00000016052">
    <property type="expression patterns" value="Expressed in mesonephros and 5 other cell types or tissues"/>
</dbReference>
<dbReference type="Proteomes" id="UP000008672">
    <property type="component" value="Unassembled WGS sequence"/>
</dbReference>
<dbReference type="InterPro" id="IPR000463">
    <property type="entry name" value="Fatty_acid-bd"/>
</dbReference>
<dbReference type="PANTHER" id="PTHR11955">
    <property type="entry name" value="FATTY ACID BINDING PROTEIN"/>
    <property type="match status" value="1"/>
</dbReference>
<dbReference type="EMBL" id="AFYH01015504">
    <property type="status" value="NOT_ANNOTATED_CDS"/>
    <property type="molecule type" value="Genomic_DNA"/>
</dbReference>
<dbReference type="CTD" id="171481"/>
<reference evidence="2" key="2">
    <citation type="submission" date="2025-08" db="UniProtKB">
        <authorList>
            <consortium name="Ensembl"/>
        </authorList>
    </citation>
    <scope>IDENTIFICATION</scope>
</reference>
<dbReference type="GeneID" id="102348294"/>
<protein>
    <recommendedName>
        <fullName evidence="4">Cytosolic fatty-acid binding proteins domain-containing protein</fullName>
    </recommendedName>
</protein>
<keyword evidence="3" id="KW-1185">Reference proteome</keyword>
<dbReference type="OMA" id="GKFCHVQ"/>
<evidence type="ECO:0000313" key="2">
    <source>
        <dbReference type="Ensembl" id="ENSLACP00000018223.1"/>
    </source>
</evidence>
<evidence type="ECO:0000313" key="3">
    <source>
        <dbReference type="Proteomes" id="UP000008672"/>
    </source>
</evidence>
<evidence type="ECO:0000256" key="1">
    <source>
        <dbReference type="ARBA" id="ARBA00008390"/>
    </source>
</evidence>
<dbReference type="STRING" id="7897.ENSLACP00000018223"/>
<evidence type="ECO:0008006" key="4">
    <source>
        <dbReference type="Google" id="ProtNLM"/>
    </source>
</evidence>
<sequence>MAFNGTWKVYEQENVEEFLQAVSMSEEMVKVAKDVQPVIDIKQDGEKFTITITTPKHSVTNSFTLGKEAEIATIGGKKMKCTITMEEGKLIGKNEKFSHIQEVQGDELLETLTSGTATLKRRSRRV</sequence>
<proteinExistence type="inferred from homology"/>
<name>H3B8K2_LATCH</name>
<dbReference type="OrthoDB" id="8501868at2759"/>
<dbReference type="GeneTree" id="ENSGT00940000164147"/>
<dbReference type="InterPro" id="IPR012674">
    <property type="entry name" value="Calycin"/>
</dbReference>
<dbReference type="PRINTS" id="PR00178">
    <property type="entry name" value="FATTYACIDBP"/>
</dbReference>
<reference evidence="2" key="3">
    <citation type="submission" date="2025-09" db="UniProtKB">
        <authorList>
            <consortium name="Ensembl"/>
        </authorList>
    </citation>
    <scope>IDENTIFICATION</scope>
</reference>
<dbReference type="EMBL" id="AFYH01015505">
    <property type="status" value="NOT_ANNOTATED_CDS"/>
    <property type="molecule type" value="Genomic_DNA"/>
</dbReference>
<dbReference type="InParanoid" id="H3B8K2"/>
<accession>H3B8K2</accession>
<dbReference type="Gene3D" id="2.40.128.20">
    <property type="match status" value="1"/>
</dbReference>
<dbReference type="KEGG" id="lcm:102348294"/>
<reference evidence="3" key="1">
    <citation type="submission" date="2011-08" db="EMBL/GenBank/DDBJ databases">
        <title>The draft genome of Latimeria chalumnae.</title>
        <authorList>
            <person name="Di Palma F."/>
            <person name="Alfoldi J."/>
            <person name="Johnson J."/>
            <person name="Berlin A."/>
            <person name="Gnerre S."/>
            <person name="Jaffe D."/>
            <person name="MacCallum I."/>
            <person name="Young S."/>
            <person name="Walker B.J."/>
            <person name="Lander E."/>
            <person name="Lindblad-Toh K."/>
        </authorList>
    </citation>
    <scope>NUCLEOTIDE SEQUENCE [LARGE SCALE GENOMIC DNA]</scope>
    <source>
        <strain evidence="3">Wild caught</strain>
    </source>
</reference>
<gene>
    <name evidence="2" type="primary">FABP10A</name>
</gene>